<keyword evidence="2" id="KW-0408">Iron</keyword>
<accession>A0A382JDI4</accession>
<sequence>MKDTTHPSTLSANEKENSVGLRKSKRPIGPKGRQVTKDALQDVQALLGNRLRHPGLLIEHLHLLQDHWGYLSTDHLAALAEEVGLSQSEVYEVATFYAHFDVVRDGEDPPPKITIRVCDSVTCAMLGADELRTRLESQSYGDVRIVRSPCMGRCDSAPTAQVARRYVDNANVSSIERILKEGTFTADVPNYTAFEDYENDGGYTLLRECIGGA</sequence>
<keyword evidence="1" id="KW-0479">Metal-binding</keyword>
<dbReference type="PANTHER" id="PTHR10371">
    <property type="entry name" value="NADH DEHYDROGENASE UBIQUINONE FLAVOPROTEIN 2, MITOCHONDRIAL"/>
    <property type="match status" value="1"/>
</dbReference>
<dbReference type="PANTHER" id="PTHR10371:SF3">
    <property type="entry name" value="NADH DEHYDROGENASE [UBIQUINONE] FLAVOPROTEIN 2, MITOCHONDRIAL"/>
    <property type="match status" value="1"/>
</dbReference>
<dbReference type="EMBL" id="UINC01073426">
    <property type="protein sequence ID" value="SVC09798.1"/>
    <property type="molecule type" value="Genomic_DNA"/>
</dbReference>
<dbReference type="GO" id="GO:0046872">
    <property type="term" value="F:metal ion binding"/>
    <property type="evidence" value="ECO:0007669"/>
    <property type="project" value="UniProtKB-KW"/>
</dbReference>
<evidence type="ECO:0000313" key="5">
    <source>
        <dbReference type="EMBL" id="SVC09798.1"/>
    </source>
</evidence>
<evidence type="ECO:0000256" key="2">
    <source>
        <dbReference type="ARBA" id="ARBA00023004"/>
    </source>
</evidence>
<evidence type="ECO:0000256" key="3">
    <source>
        <dbReference type="ARBA" id="ARBA00023014"/>
    </source>
</evidence>
<reference evidence="5" key="1">
    <citation type="submission" date="2018-05" db="EMBL/GenBank/DDBJ databases">
        <authorList>
            <person name="Lanie J.A."/>
            <person name="Ng W.-L."/>
            <person name="Kazmierczak K.M."/>
            <person name="Andrzejewski T.M."/>
            <person name="Davidsen T.M."/>
            <person name="Wayne K.J."/>
            <person name="Tettelin H."/>
            <person name="Glass J.I."/>
            <person name="Rusch D."/>
            <person name="Podicherti R."/>
            <person name="Tsui H.-C.T."/>
            <person name="Winkler M.E."/>
        </authorList>
    </citation>
    <scope>NUCLEOTIDE SEQUENCE</scope>
</reference>
<feature type="compositionally biased region" description="Polar residues" evidence="4">
    <location>
        <begin position="1"/>
        <end position="12"/>
    </location>
</feature>
<evidence type="ECO:0008006" key="6">
    <source>
        <dbReference type="Google" id="ProtNLM"/>
    </source>
</evidence>
<feature type="non-terminal residue" evidence="5">
    <location>
        <position position="213"/>
    </location>
</feature>
<name>A0A382JDI4_9ZZZZ</name>
<dbReference type="GO" id="GO:0051536">
    <property type="term" value="F:iron-sulfur cluster binding"/>
    <property type="evidence" value="ECO:0007669"/>
    <property type="project" value="UniProtKB-KW"/>
</dbReference>
<dbReference type="Gene3D" id="3.40.30.10">
    <property type="entry name" value="Glutaredoxin"/>
    <property type="match status" value="1"/>
</dbReference>
<dbReference type="CDD" id="cd03082">
    <property type="entry name" value="TRX_Fd_NuoE_W_FDH_beta"/>
    <property type="match status" value="1"/>
</dbReference>
<dbReference type="GO" id="GO:0003954">
    <property type="term" value="F:NADH dehydrogenase activity"/>
    <property type="evidence" value="ECO:0007669"/>
    <property type="project" value="TreeGrafter"/>
</dbReference>
<proteinExistence type="predicted"/>
<gene>
    <name evidence="5" type="ORF">METZ01_LOCUS262652</name>
</gene>
<dbReference type="AlphaFoldDB" id="A0A382JDI4"/>
<dbReference type="InterPro" id="IPR036249">
    <property type="entry name" value="Thioredoxin-like_sf"/>
</dbReference>
<organism evidence="5">
    <name type="scientific">marine metagenome</name>
    <dbReference type="NCBI Taxonomy" id="408172"/>
    <lineage>
        <taxon>unclassified sequences</taxon>
        <taxon>metagenomes</taxon>
        <taxon>ecological metagenomes</taxon>
    </lineage>
</organism>
<dbReference type="InterPro" id="IPR041921">
    <property type="entry name" value="NuoE_N"/>
</dbReference>
<feature type="region of interest" description="Disordered" evidence="4">
    <location>
        <begin position="1"/>
        <end position="35"/>
    </location>
</feature>
<dbReference type="SUPFAM" id="SSF52833">
    <property type="entry name" value="Thioredoxin-like"/>
    <property type="match status" value="1"/>
</dbReference>
<evidence type="ECO:0000256" key="4">
    <source>
        <dbReference type="SAM" id="MobiDB-lite"/>
    </source>
</evidence>
<dbReference type="Pfam" id="PF01257">
    <property type="entry name" value="2Fe-2S_thioredx"/>
    <property type="match status" value="1"/>
</dbReference>
<evidence type="ECO:0000256" key="1">
    <source>
        <dbReference type="ARBA" id="ARBA00022723"/>
    </source>
</evidence>
<protein>
    <recommendedName>
        <fullName evidence="6">NADH-quinone oxidoreductase subunit F</fullName>
    </recommendedName>
</protein>
<dbReference type="Gene3D" id="1.10.10.1590">
    <property type="entry name" value="NADH-quinone oxidoreductase subunit E"/>
    <property type="match status" value="1"/>
</dbReference>
<keyword evidence="3" id="KW-0411">Iron-sulfur</keyword>